<evidence type="ECO:0000313" key="1">
    <source>
        <dbReference type="EMBL" id="CAG8497635.1"/>
    </source>
</evidence>
<proteinExistence type="predicted"/>
<protein>
    <submittedName>
        <fullName evidence="1">321_t:CDS:1</fullName>
    </submittedName>
</protein>
<dbReference type="OrthoDB" id="2446291at2759"/>
<gene>
    <name evidence="1" type="ORF">AGERDE_LOCUS4081</name>
</gene>
<name>A0A9N8ZJ78_9GLOM</name>
<organism evidence="1 2">
    <name type="scientific">Ambispora gerdemannii</name>
    <dbReference type="NCBI Taxonomy" id="144530"/>
    <lineage>
        <taxon>Eukaryota</taxon>
        <taxon>Fungi</taxon>
        <taxon>Fungi incertae sedis</taxon>
        <taxon>Mucoromycota</taxon>
        <taxon>Glomeromycotina</taxon>
        <taxon>Glomeromycetes</taxon>
        <taxon>Archaeosporales</taxon>
        <taxon>Ambisporaceae</taxon>
        <taxon>Ambispora</taxon>
    </lineage>
</organism>
<accession>A0A9N8ZJ78</accession>
<dbReference type="EMBL" id="CAJVPL010000442">
    <property type="protein sequence ID" value="CAG8497635.1"/>
    <property type="molecule type" value="Genomic_DNA"/>
</dbReference>
<evidence type="ECO:0000313" key="2">
    <source>
        <dbReference type="Proteomes" id="UP000789831"/>
    </source>
</evidence>
<dbReference type="Proteomes" id="UP000789831">
    <property type="component" value="Unassembled WGS sequence"/>
</dbReference>
<dbReference type="AlphaFoldDB" id="A0A9N8ZJ78"/>
<reference evidence="1" key="1">
    <citation type="submission" date="2021-06" db="EMBL/GenBank/DDBJ databases">
        <authorList>
            <person name="Kallberg Y."/>
            <person name="Tangrot J."/>
            <person name="Rosling A."/>
        </authorList>
    </citation>
    <scope>NUCLEOTIDE SEQUENCE</scope>
    <source>
        <strain evidence="1">MT106</strain>
    </source>
</reference>
<keyword evidence="2" id="KW-1185">Reference proteome</keyword>
<sequence>MSIEINNRDKTLRLLSPPRYTRPYQNYSYPTTATANTSMHSTPPAFGINDNCVARQSILNNDLKLSRTSCFQMLLDFRESEMDCDVDELPCHLEEYDLEMYQQQQQMRKERTERTTHLPYTMGYRADCEKCRHHVPGHYAHLIGKQQ</sequence>
<comment type="caution">
    <text evidence="1">The sequence shown here is derived from an EMBL/GenBank/DDBJ whole genome shotgun (WGS) entry which is preliminary data.</text>
</comment>